<comment type="subcellular location">
    <subcellularLocation>
        <location evidence="1">Secreted</location>
    </subcellularLocation>
</comment>
<accession>A0A9J6CKS9</accession>
<dbReference type="AlphaFoldDB" id="A0A9J6CKS9"/>
<dbReference type="PANTHER" id="PTHR11857:SF43">
    <property type="entry name" value="GEO07291P1-RELATED"/>
    <property type="match status" value="1"/>
</dbReference>
<evidence type="ECO:0000256" key="4">
    <source>
        <dbReference type="ARBA" id="ARBA00022729"/>
    </source>
</evidence>
<dbReference type="InterPro" id="IPR036728">
    <property type="entry name" value="PBP_GOBP_sf"/>
</dbReference>
<dbReference type="InterPro" id="IPR006170">
    <property type="entry name" value="PBP/GOBP"/>
</dbReference>
<evidence type="ECO:0008006" key="8">
    <source>
        <dbReference type="Google" id="ProtNLM"/>
    </source>
</evidence>
<dbReference type="SMART" id="SM00708">
    <property type="entry name" value="PhBP"/>
    <property type="match status" value="2"/>
</dbReference>
<evidence type="ECO:0000256" key="3">
    <source>
        <dbReference type="ARBA" id="ARBA00022525"/>
    </source>
</evidence>
<protein>
    <recommendedName>
        <fullName evidence="8">Odorant-binding protein</fullName>
    </recommendedName>
</protein>
<keyword evidence="4 5" id="KW-0732">Signal</keyword>
<dbReference type="GO" id="GO:0005549">
    <property type="term" value="F:odorant binding"/>
    <property type="evidence" value="ECO:0007669"/>
    <property type="project" value="InterPro"/>
</dbReference>
<dbReference type="EMBL" id="JADBJN010000001">
    <property type="protein sequence ID" value="KAG5682557.1"/>
    <property type="molecule type" value="Genomic_DNA"/>
</dbReference>
<comment type="caution">
    <text evidence="6">The sequence shown here is derived from an EMBL/GenBank/DDBJ whole genome shotgun (WGS) entry which is preliminary data.</text>
</comment>
<evidence type="ECO:0000256" key="2">
    <source>
        <dbReference type="ARBA" id="ARBA00008098"/>
    </source>
</evidence>
<comment type="similarity">
    <text evidence="2">Belongs to the PBP/GOBP family.</text>
</comment>
<dbReference type="CDD" id="cd23992">
    <property type="entry name" value="PBP_GOBP"/>
    <property type="match status" value="2"/>
</dbReference>
<keyword evidence="7" id="KW-1185">Reference proteome</keyword>
<dbReference type="Proteomes" id="UP001107558">
    <property type="component" value="Chromosome 1"/>
</dbReference>
<feature type="chain" id="PRO_5039923306" description="Odorant-binding protein" evidence="5">
    <location>
        <begin position="17"/>
        <end position="243"/>
    </location>
</feature>
<keyword evidence="3" id="KW-0964">Secreted</keyword>
<organism evidence="6 7">
    <name type="scientific">Polypedilum vanderplanki</name>
    <name type="common">Sleeping chironomid midge</name>
    <dbReference type="NCBI Taxonomy" id="319348"/>
    <lineage>
        <taxon>Eukaryota</taxon>
        <taxon>Metazoa</taxon>
        <taxon>Ecdysozoa</taxon>
        <taxon>Arthropoda</taxon>
        <taxon>Hexapoda</taxon>
        <taxon>Insecta</taxon>
        <taxon>Pterygota</taxon>
        <taxon>Neoptera</taxon>
        <taxon>Endopterygota</taxon>
        <taxon>Diptera</taxon>
        <taxon>Nematocera</taxon>
        <taxon>Chironomoidea</taxon>
        <taxon>Chironomidae</taxon>
        <taxon>Chironominae</taxon>
        <taxon>Polypedilum</taxon>
        <taxon>Polypedilum</taxon>
    </lineage>
</organism>
<evidence type="ECO:0000313" key="7">
    <source>
        <dbReference type="Proteomes" id="UP001107558"/>
    </source>
</evidence>
<dbReference type="PANTHER" id="PTHR11857">
    <property type="entry name" value="ODORANT BINDING PROTEIN-RELATED"/>
    <property type="match status" value="1"/>
</dbReference>
<sequence length="243" mass="28467">MKVLLVLCIFMTSILALPSEEKEVLENKHREYLNACIEESKTTKEVAEKLKNGDFSIRDEPAQCFVNCYFRKKGLINENGNFLSDVINEKFKKIFVLKSEDEDFDKLINRCVQTTSRIQKDNYYRDRINACIDESKTTKEVAEKLKTGDFSVRDEPAQCFVDCYFRKFGYMNENGEVLPEVIIEKLKKKSELKAEHLTELINKCVKEKGETKCETAFKVYECYRPQVEFKNCHKSEKVKKIIE</sequence>
<proteinExistence type="inferred from homology"/>
<dbReference type="OrthoDB" id="7665616at2759"/>
<gene>
    <name evidence="6" type="ORF">PVAND_011902</name>
</gene>
<name>A0A9J6CKS9_POLVA</name>
<dbReference type="Pfam" id="PF01395">
    <property type="entry name" value="PBP_GOBP"/>
    <property type="match status" value="2"/>
</dbReference>
<reference evidence="6" key="1">
    <citation type="submission" date="2021-03" db="EMBL/GenBank/DDBJ databases">
        <title>Chromosome level genome of the anhydrobiotic midge Polypedilum vanderplanki.</title>
        <authorList>
            <person name="Yoshida Y."/>
            <person name="Kikawada T."/>
            <person name="Gusev O."/>
        </authorList>
    </citation>
    <scope>NUCLEOTIDE SEQUENCE</scope>
    <source>
        <strain evidence="6">NIAS01</strain>
        <tissue evidence="6">Whole body or cell culture</tissue>
    </source>
</reference>
<dbReference type="SUPFAM" id="SSF47565">
    <property type="entry name" value="Insect pheromone/odorant-binding proteins"/>
    <property type="match status" value="2"/>
</dbReference>
<dbReference type="GO" id="GO:0005615">
    <property type="term" value="C:extracellular space"/>
    <property type="evidence" value="ECO:0007669"/>
    <property type="project" value="TreeGrafter"/>
</dbReference>
<dbReference type="Gene3D" id="1.10.238.20">
    <property type="entry name" value="Pheromone/general odorant binding protein domain"/>
    <property type="match status" value="2"/>
</dbReference>
<evidence type="ECO:0000313" key="6">
    <source>
        <dbReference type="EMBL" id="KAG5682557.1"/>
    </source>
</evidence>
<dbReference type="GO" id="GO:0007608">
    <property type="term" value="P:sensory perception of smell"/>
    <property type="evidence" value="ECO:0007669"/>
    <property type="project" value="TreeGrafter"/>
</dbReference>
<evidence type="ECO:0000256" key="1">
    <source>
        <dbReference type="ARBA" id="ARBA00004613"/>
    </source>
</evidence>
<feature type="signal peptide" evidence="5">
    <location>
        <begin position="1"/>
        <end position="16"/>
    </location>
</feature>
<evidence type="ECO:0000256" key="5">
    <source>
        <dbReference type="SAM" id="SignalP"/>
    </source>
</evidence>